<dbReference type="OrthoDB" id="2686745at2759"/>
<sequence length="239" mass="27251">MAPSVRSHLPLFTTRIQFEFDVLPPLPGITLRADLAGKIRQNRHALPPLPDITLRADLTRKIRRKRRAVRSPYERVADCSSVPRSRPKEPTPLYDSYAESRGGSPLTSIDGSDDSEGEAPPPLPKRRQIPKPPGEAGRRNCGGFNLESVLNWEGNKYKRMMSHVDAMIKGKLDTKKPFTHQDQGLLTDLIKKSTEQMKIQHQYIGDWPIREAYKQRLKYHSEMAKKKAHREAGCNQRIL</sequence>
<name>A0A0D2NMY2_HYPSF</name>
<dbReference type="AlphaFoldDB" id="A0A0D2NMY2"/>
<organism evidence="2 3">
    <name type="scientific">Hypholoma sublateritium (strain FD-334 SS-4)</name>
    <dbReference type="NCBI Taxonomy" id="945553"/>
    <lineage>
        <taxon>Eukaryota</taxon>
        <taxon>Fungi</taxon>
        <taxon>Dikarya</taxon>
        <taxon>Basidiomycota</taxon>
        <taxon>Agaricomycotina</taxon>
        <taxon>Agaricomycetes</taxon>
        <taxon>Agaricomycetidae</taxon>
        <taxon>Agaricales</taxon>
        <taxon>Agaricineae</taxon>
        <taxon>Strophariaceae</taxon>
        <taxon>Hypholoma</taxon>
    </lineage>
</organism>
<protein>
    <submittedName>
        <fullName evidence="2">Uncharacterized protein</fullName>
    </submittedName>
</protein>
<keyword evidence="3" id="KW-1185">Reference proteome</keyword>
<proteinExistence type="predicted"/>
<feature type="region of interest" description="Disordered" evidence="1">
    <location>
        <begin position="66"/>
        <end position="142"/>
    </location>
</feature>
<dbReference type="Proteomes" id="UP000054270">
    <property type="component" value="Unassembled WGS sequence"/>
</dbReference>
<evidence type="ECO:0000256" key="1">
    <source>
        <dbReference type="SAM" id="MobiDB-lite"/>
    </source>
</evidence>
<evidence type="ECO:0000313" key="3">
    <source>
        <dbReference type="Proteomes" id="UP000054270"/>
    </source>
</evidence>
<evidence type="ECO:0000313" key="2">
    <source>
        <dbReference type="EMBL" id="KJA18111.1"/>
    </source>
</evidence>
<accession>A0A0D2NMY2</accession>
<dbReference type="EMBL" id="KN817593">
    <property type="protein sequence ID" value="KJA18111.1"/>
    <property type="molecule type" value="Genomic_DNA"/>
</dbReference>
<gene>
    <name evidence="2" type="ORF">HYPSUDRAFT_205609</name>
</gene>
<dbReference type="STRING" id="945553.A0A0D2NMY2"/>
<reference evidence="3" key="1">
    <citation type="submission" date="2014-04" db="EMBL/GenBank/DDBJ databases">
        <title>Evolutionary Origins and Diversification of the Mycorrhizal Mutualists.</title>
        <authorList>
            <consortium name="DOE Joint Genome Institute"/>
            <consortium name="Mycorrhizal Genomics Consortium"/>
            <person name="Kohler A."/>
            <person name="Kuo A."/>
            <person name="Nagy L.G."/>
            <person name="Floudas D."/>
            <person name="Copeland A."/>
            <person name="Barry K.W."/>
            <person name="Cichocki N."/>
            <person name="Veneault-Fourrey C."/>
            <person name="LaButti K."/>
            <person name="Lindquist E.A."/>
            <person name="Lipzen A."/>
            <person name="Lundell T."/>
            <person name="Morin E."/>
            <person name="Murat C."/>
            <person name="Riley R."/>
            <person name="Ohm R."/>
            <person name="Sun H."/>
            <person name="Tunlid A."/>
            <person name="Henrissat B."/>
            <person name="Grigoriev I.V."/>
            <person name="Hibbett D.S."/>
            <person name="Martin F."/>
        </authorList>
    </citation>
    <scope>NUCLEOTIDE SEQUENCE [LARGE SCALE GENOMIC DNA]</scope>
    <source>
        <strain evidence="3">FD-334 SS-4</strain>
    </source>
</reference>